<dbReference type="GO" id="GO:0015562">
    <property type="term" value="F:efflux transmembrane transporter activity"/>
    <property type="evidence" value="ECO:0007669"/>
    <property type="project" value="InterPro"/>
</dbReference>
<keyword evidence="4" id="KW-1185">Reference proteome</keyword>
<dbReference type="PANTHER" id="PTHR30203">
    <property type="entry name" value="OUTER MEMBRANE CATION EFFLUX PROTEIN"/>
    <property type="match status" value="1"/>
</dbReference>
<evidence type="ECO:0000256" key="2">
    <source>
        <dbReference type="SAM" id="SignalP"/>
    </source>
</evidence>
<dbReference type="PANTHER" id="PTHR30203:SF24">
    <property type="entry name" value="BLR4935 PROTEIN"/>
    <property type="match status" value="1"/>
</dbReference>
<dbReference type="KEGG" id="woc:BA177_01075"/>
<gene>
    <name evidence="3" type="ORF">BA177_01075</name>
</gene>
<dbReference type="OrthoDB" id="5801460at2"/>
<dbReference type="Pfam" id="PF02321">
    <property type="entry name" value="OEP"/>
    <property type="match status" value="1"/>
</dbReference>
<dbReference type="SUPFAM" id="SSF56954">
    <property type="entry name" value="Outer membrane efflux proteins (OEP)"/>
    <property type="match status" value="1"/>
</dbReference>
<dbReference type="Proteomes" id="UP000092695">
    <property type="component" value="Chromosome"/>
</dbReference>
<keyword evidence="2" id="KW-0732">Signal</keyword>
<feature type="chain" id="PRO_5008260051" description="TolC family protein" evidence="2">
    <location>
        <begin position="25"/>
        <end position="423"/>
    </location>
</feature>
<proteinExistence type="inferred from homology"/>
<comment type="similarity">
    <text evidence="1">Belongs to the outer membrane factor (OMF) (TC 1.B.17) family.</text>
</comment>
<feature type="signal peptide" evidence="2">
    <location>
        <begin position="1"/>
        <end position="24"/>
    </location>
</feature>
<reference evidence="3 4" key="1">
    <citation type="submission" date="2016-06" db="EMBL/GenBank/DDBJ databases">
        <title>Complete genome sequence of a deep-branching marine Gamma Proteobacterium Woeseia oceani type strain XK5.</title>
        <authorList>
            <person name="Mu D."/>
            <person name="Du Z."/>
        </authorList>
    </citation>
    <scope>NUCLEOTIDE SEQUENCE [LARGE SCALE GENOMIC DNA]</scope>
    <source>
        <strain evidence="3 4">XK5</strain>
    </source>
</reference>
<evidence type="ECO:0000256" key="1">
    <source>
        <dbReference type="ARBA" id="ARBA00007613"/>
    </source>
</evidence>
<dbReference type="Gene3D" id="1.20.1600.10">
    <property type="entry name" value="Outer membrane efflux proteins (OEP)"/>
    <property type="match status" value="1"/>
</dbReference>
<dbReference type="AlphaFoldDB" id="A0A193LC02"/>
<evidence type="ECO:0000313" key="4">
    <source>
        <dbReference type="Proteomes" id="UP000092695"/>
    </source>
</evidence>
<dbReference type="InterPro" id="IPR010131">
    <property type="entry name" value="MdtP/NodT-like"/>
</dbReference>
<dbReference type="InterPro" id="IPR003423">
    <property type="entry name" value="OMP_efflux"/>
</dbReference>
<name>A0A193LC02_9GAMM</name>
<evidence type="ECO:0008006" key="5">
    <source>
        <dbReference type="Google" id="ProtNLM"/>
    </source>
</evidence>
<organism evidence="3 4">
    <name type="scientific">Woeseia oceani</name>
    <dbReference type="NCBI Taxonomy" id="1548547"/>
    <lineage>
        <taxon>Bacteria</taxon>
        <taxon>Pseudomonadati</taxon>
        <taxon>Pseudomonadota</taxon>
        <taxon>Gammaproteobacteria</taxon>
        <taxon>Woeseiales</taxon>
        <taxon>Woeseiaceae</taxon>
        <taxon>Woeseia</taxon>
    </lineage>
</organism>
<accession>A0A193LC02</accession>
<protein>
    <recommendedName>
        <fullName evidence="5">TolC family protein</fullName>
    </recommendedName>
</protein>
<dbReference type="STRING" id="1548547.BA177_01075"/>
<dbReference type="RefSeq" id="WP_068611971.1">
    <property type="nucleotide sequence ID" value="NZ_CP016268.1"/>
</dbReference>
<sequence length="423" mass="46774">MKHSNRMLAALCGGLIMLPWISLAAPPDKADAALSGFIRAVVDRNPRVEAARAALDASDARSDAASRPLYNPTLSFDAEDTDVERTQTIGLSQTIDWADKRGARSDAAAFQREATLARYLSVRRDVIVKLLDGLARYRTGAERERLAAERVEAMNEFAELAGRRFDAGDLSQVDLDLARIAASDARIQKASAAAALAEARQDVRSLVPNSPPDEWPGLDNTLPALPAQFEPEMLVMALPEVRAAQSQVDVASAVVELRQREKRPDPTIGIAGGKEGESNLIGINVTVPLFVRNSFSAEVSAAVADRREAMQIASDIRQRAYARVVSAAERYRAVYAAWQDWRAAGSESLERQGDLVRRLWQSGEISTTDYLVQLRQTLDVRENALELRQSFWRAWFEWVNASGQVDNWLNLQADVQPYKFPEN</sequence>
<dbReference type="EMBL" id="CP016268">
    <property type="protein sequence ID" value="ANO49998.1"/>
    <property type="molecule type" value="Genomic_DNA"/>
</dbReference>
<evidence type="ECO:0000313" key="3">
    <source>
        <dbReference type="EMBL" id="ANO49998.1"/>
    </source>
</evidence>